<comment type="similarity">
    <text evidence="6">Belongs to the PIGG/PIGN/PIGO family. PIGN subfamily.</text>
</comment>
<sequence>MNKNRQLLVVIGVLFHFFYLWSIFDIYFVSPLVHGMAHHKSTWTPPAKRLFLIVGDGLRADKTFQKLNHPRTGEDKYLAPYLRSLALNNGTWGISNTRMPTESRPGHVAMIAGFYEDVSAVTKGWKENPVDFDSFFNQSKHTYSFGSPDILPMFAFGEGVVPGRIDVCMYGHEFEDFTASSIELDAFVFNHFDELLSNSTVNQTLNDELKQDGNVFFLHLLGPDTAGHAYRPYSAEYYENIEYIDTKLQEVIPQINEFFGDDQTAFIFTADHGMSDFGSHGDGHPDNTRTPLIAWGAGIKKPIHLKNVENLEEQLAKQDTEASGFESTYFDTWELDHLVRNDVNQADIASLMAYLIGANYPSNSVGELPLGYIDADPVTKVKALYANAMAIVEQYFVKEQEVYNHQFKFKPYTPFEEKSIQIYQHEIEELIGLLEKEEEQHHVIEKRAIKITEELMKNTLDGLNYLQTYNWLLLRSIVTLGFFGWIVYSFNIFLKLFVLNEKELGKTPEFSVPLAGFFGALALSINYLLFYQNSPFNYYMYAAFPLYFWYTILNEKKYLAAGIESFLHGISGTTKLLIVASFIGMYEGIAYGFFERVMFSVIFLIIGIYPFFVQGSKKISGLMKTIWFSSCALMCIFTNLDPVKVESLFQINVGVIFALIVSVVGTKQVFKRVDVTPVHKQLILAQIATIPIMTYATNVSTLSLQARAGLPLYSQILGWLTFLISVIALPVLHSMNPSKDYQLRLLMIFLMFVPTFIILTISFELLFYVGFSLILLQWLSIEELLKFSHKELVETHEKTGRLPKGYWLQVIRITIIGFFFLQLAFFGTGNIASISTFSLDSVYRLIPIFDPFSMGALLMFKLIIPYVLLSTCLGIMNHQLEIKKFTISTLIISTSDFLSLNFFFLVRTEGSWLDIGVSISNYCLAILSSLFMLILELFFRNESIQKSGTNKKKTVGKKKKFEKFFKTSIFKPPLTMTTEPIKRHVLMIDNYDSFTWNLYQYLHQSPKCGKVDVLRNDKVTISQIENEIKPDVIFISPGPGHPITDSGISREAIRYFSGKIPIFGVCMGQECIFDVFGGDVSYAGEIVHGKTTTIKHDGKGMFENVPQSVAVTRYHSLAGSSKTLPDVLKVTAVTETKPEIIMGVRHATYTVEAVQFHPESILTESGQLMIDNLLGVFGGTWEENEKIKKGGESKENILTKIYNQRKVDYEAIQKLPGKSFKDLQTQLDLGLAPPLINFYDRLKATQSRKETAILAEFKRASPSKGPINMTANPAVVGLEYSKNGASTISVLTEEHWFKGSLDDLRVVRKVVDSNANRPAILRKDFVFSEYQILEARLAGADTVLLIVKMLTDEELLRLYNYSISLGLVPLIEVNNPEELKRSLEVVSSEDNLVIGVNNRNLASFEVDMGTTTSLVDAAKNTGRKGDVLLLALSGIDSVDAVVKYKKENIDGFLIGESLMKAPSTAEFLSSLVHSE</sequence>
<dbReference type="GO" id="GO:0000162">
    <property type="term" value="P:L-tryptophan biosynthetic process"/>
    <property type="evidence" value="ECO:0007669"/>
    <property type="project" value="UniProtKB-UniPathway"/>
</dbReference>
<feature type="domain" description="Glutamine amidotransferase" evidence="30">
    <location>
        <begin position="986"/>
        <end position="1172"/>
    </location>
</feature>
<comment type="catalytic activity">
    <reaction evidence="1">
        <text>1-(2-carboxyphenylamino)-1-deoxy-D-ribulose 5-phosphate + H(+) = (1S,2R)-1-C-(indol-3-yl)glycerol 3-phosphate + CO2 + H2O</text>
        <dbReference type="Rhea" id="RHEA:23476"/>
        <dbReference type="ChEBI" id="CHEBI:15377"/>
        <dbReference type="ChEBI" id="CHEBI:15378"/>
        <dbReference type="ChEBI" id="CHEBI:16526"/>
        <dbReference type="ChEBI" id="CHEBI:58613"/>
        <dbReference type="ChEBI" id="CHEBI:58866"/>
        <dbReference type="EC" id="4.1.1.48"/>
    </reaction>
</comment>
<keyword evidence="34" id="KW-1185">Reference proteome</keyword>
<dbReference type="Pfam" id="PF01663">
    <property type="entry name" value="Phosphodiest"/>
    <property type="match status" value="1"/>
</dbReference>
<evidence type="ECO:0000256" key="11">
    <source>
        <dbReference type="ARBA" id="ARBA00020831"/>
    </source>
</evidence>
<feature type="transmembrane region" description="Helical" evidence="29">
    <location>
        <begin position="510"/>
        <end position="530"/>
    </location>
</feature>
<dbReference type="FunFam" id="3.40.50.880:FF:000031">
    <property type="entry name" value="Multifunctional tryptophan biosynthesis protein"/>
    <property type="match status" value="1"/>
</dbReference>
<keyword evidence="17" id="KW-0256">Endoplasmic reticulum</keyword>
<feature type="transmembrane region" description="Helical" evidence="29">
    <location>
        <begin position="649"/>
        <end position="670"/>
    </location>
</feature>
<dbReference type="InterPro" id="IPR007070">
    <property type="entry name" value="GPI_EtnP_transferase_1"/>
</dbReference>
<dbReference type="EC" id="4.1.3.27" evidence="8"/>
<dbReference type="Proteomes" id="UP000011777">
    <property type="component" value="Unassembled WGS sequence"/>
</dbReference>
<gene>
    <name evidence="33" type="ORF">G210_5739</name>
</gene>
<dbReference type="InterPro" id="IPR017852">
    <property type="entry name" value="GPI_EtnP_transferase_1_C"/>
</dbReference>
<evidence type="ECO:0000256" key="14">
    <source>
        <dbReference type="ARBA" id="ARBA00022679"/>
    </source>
</evidence>
<evidence type="ECO:0000256" key="20">
    <source>
        <dbReference type="ARBA" id="ARBA00023136"/>
    </source>
</evidence>
<dbReference type="Gene3D" id="3.20.20.70">
    <property type="entry name" value="Aldolase class I"/>
    <property type="match status" value="1"/>
</dbReference>
<evidence type="ECO:0000256" key="29">
    <source>
        <dbReference type="SAM" id="Phobius"/>
    </source>
</evidence>
<dbReference type="Gene3D" id="3.40.50.880">
    <property type="match status" value="1"/>
</dbReference>
<dbReference type="SUPFAM" id="SSF51366">
    <property type="entry name" value="Ribulose-phoshate binding barrel"/>
    <property type="match status" value="1"/>
</dbReference>
<dbReference type="SUPFAM" id="SSF52317">
    <property type="entry name" value="Class I glutamine amidotransferase-like"/>
    <property type="match status" value="1"/>
</dbReference>
<comment type="function">
    <text evidence="26">Ethanolamine phosphate transferase involved in glycosylphosphatidylinositol-anchor biosynthesis. Transfers ethanolamine phosphate to the first alpha-1,4-linked mannose of the glycosylphosphatidylinositol precursor of GPI-anchor.</text>
</comment>
<evidence type="ECO:0000256" key="5">
    <source>
        <dbReference type="ARBA" id="ARBA00004873"/>
    </source>
</evidence>
<evidence type="ECO:0000256" key="22">
    <source>
        <dbReference type="ARBA" id="ARBA00023180"/>
    </source>
</evidence>
<feature type="transmembrane region" description="Helical" evidence="29">
    <location>
        <begin position="743"/>
        <end position="761"/>
    </location>
</feature>
<evidence type="ECO:0000256" key="28">
    <source>
        <dbReference type="SAM" id="Coils"/>
    </source>
</evidence>
<dbReference type="GO" id="GO:0005789">
    <property type="term" value="C:endoplasmic reticulum membrane"/>
    <property type="evidence" value="ECO:0007669"/>
    <property type="project" value="UniProtKB-SubCell"/>
</dbReference>
<feature type="domain" description="Indole-3-glycerol phosphate synthase" evidence="31">
    <location>
        <begin position="1198"/>
        <end position="1470"/>
    </location>
</feature>
<evidence type="ECO:0000256" key="10">
    <source>
        <dbReference type="ARBA" id="ARBA00018819"/>
    </source>
</evidence>
<feature type="transmembrane region" description="Helical" evidence="29">
    <location>
        <begin position="806"/>
        <end position="832"/>
    </location>
</feature>
<dbReference type="PRINTS" id="PR00097">
    <property type="entry name" value="ANTSNTHASEII"/>
</dbReference>
<accession>M3ISF0</accession>
<evidence type="ECO:0000256" key="8">
    <source>
        <dbReference type="ARBA" id="ARBA00012266"/>
    </source>
</evidence>
<evidence type="ECO:0000256" key="2">
    <source>
        <dbReference type="ARBA" id="ARBA00004477"/>
    </source>
</evidence>
<feature type="transmembrane region" description="Helical" evidence="29">
    <location>
        <begin position="887"/>
        <end position="907"/>
    </location>
</feature>
<feature type="transmembrane region" description="Helical" evidence="29">
    <location>
        <begin position="536"/>
        <end position="553"/>
    </location>
</feature>
<dbReference type="CDD" id="cd00331">
    <property type="entry name" value="IGPS"/>
    <property type="match status" value="1"/>
</dbReference>
<feature type="transmembrane region" description="Helical" evidence="29">
    <location>
        <begin position="852"/>
        <end position="875"/>
    </location>
</feature>
<keyword evidence="13" id="KW-0028">Amino-acid biosynthesis</keyword>
<dbReference type="Pfam" id="PF00218">
    <property type="entry name" value="IGPS"/>
    <property type="match status" value="1"/>
</dbReference>
<keyword evidence="28" id="KW-0175">Coiled coil</keyword>
<keyword evidence="14" id="KW-0808">Transferase</keyword>
<dbReference type="NCBIfam" id="TIGR00566">
    <property type="entry name" value="trpG_papA"/>
    <property type="match status" value="1"/>
</dbReference>
<feature type="domain" description="GPI ethanolamine phosphate transferase 1 C-terminal" evidence="32">
    <location>
        <begin position="462"/>
        <end position="911"/>
    </location>
</feature>
<dbReference type="CDD" id="cd01743">
    <property type="entry name" value="GATase1_Anthranilate_Synthase"/>
    <property type="match status" value="1"/>
</dbReference>
<dbReference type="InterPro" id="IPR029062">
    <property type="entry name" value="Class_I_gatase-like"/>
</dbReference>
<keyword evidence="25" id="KW-0961">Cell wall biogenesis/degradation</keyword>
<keyword evidence="15 29" id="KW-0812">Transmembrane</keyword>
<dbReference type="InterPro" id="IPR037671">
    <property type="entry name" value="PIGN_N"/>
</dbReference>
<keyword evidence="19 29" id="KW-1133">Transmembrane helix</keyword>
<comment type="pathway">
    <text evidence="4">Amino-acid biosynthesis; L-tryptophan biosynthesis; L-tryptophan from chorismate: step 4/5.</text>
</comment>
<dbReference type="PANTHER" id="PTHR12250:SF0">
    <property type="entry name" value="GPI ETHANOLAMINE PHOSPHATE TRANSFERASE 1"/>
    <property type="match status" value="1"/>
</dbReference>
<feature type="transmembrane region" description="Helical" evidence="29">
    <location>
        <begin position="682"/>
        <end position="706"/>
    </location>
</feature>
<comment type="pathway">
    <text evidence="5">Amino-acid biosynthesis; L-tryptophan biosynthesis; L-tryptophan from chorismate: step 1/5.</text>
</comment>
<dbReference type="InterPro" id="IPR017850">
    <property type="entry name" value="Alkaline_phosphatase_core_sf"/>
</dbReference>
<dbReference type="PRINTS" id="PR00096">
    <property type="entry name" value="GATASE"/>
</dbReference>
<dbReference type="Pfam" id="PF04987">
    <property type="entry name" value="PigN"/>
    <property type="match status" value="1"/>
</dbReference>
<dbReference type="GO" id="GO:0006506">
    <property type="term" value="P:GPI anchor biosynthetic process"/>
    <property type="evidence" value="ECO:0007669"/>
    <property type="project" value="UniProtKB-UniPathway"/>
</dbReference>
<dbReference type="CDD" id="cd16020">
    <property type="entry name" value="GPI_EPT_1"/>
    <property type="match status" value="1"/>
</dbReference>
<comment type="subunit">
    <text evidence="7">Tetramer of two components I and two components II.</text>
</comment>
<dbReference type="InterPro" id="IPR017926">
    <property type="entry name" value="GATASE"/>
</dbReference>
<evidence type="ECO:0000256" key="3">
    <source>
        <dbReference type="ARBA" id="ARBA00004687"/>
    </source>
</evidence>
<evidence type="ECO:0000256" key="23">
    <source>
        <dbReference type="ARBA" id="ARBA00023239"/>
    </source>
</evidence>
<feature type="transmembrane region" description="Helical" evidence="29">
    <location>
        <begin position="919"/>
        <end position="939"/>
    </location>
</feature>
<dbReference type="InterPro" id="IPR013798">
    <property type="entry name" value="Indole-3-glycerol_P_synth_dom"/>
</dbReference>
<keyword evidence="16" id="KW-0822">Tryptophan biosynthesis</keyword>
<dbReference type="PROSITE" id="PS00614">
    <property type="entry name" value="IGPS"/>
    <property type="match status" value="1"/>
</dbReference>
<feature type="transmembrane region" description="Helical" evidence="29">
    <location>
        <begin position="472"/>
        <end position="498"/>
    </location>
</feature>
<evidence type="ECO:0000256" key="6">
    <source>
        <dbReference type="ARBA" id="ARBA00008400"/>
    </source>
</evidence>
<evidence type="ECO:0000256" key="26">
    <source>
        <dbReference type="ARBA" id="ARBA00024850"/>
    </source>
</evidence>
<evidence type="ECO:0000256" key="15">
    <source>
        <dbReference type="ARBA" id="ARBA00022692"/>
    </source>
</evidence>
<organism evidence="33 34">
    <name type="scientific">Candida maltosa (strain Xu316)</name>
    <name type="common">Yeast</name>
    <dbReference type="NCBI Taxonomy" id="1245528"/>
    <lineage>
        <taxon>Eukaryota</taxon>
        <taxon>Fungi</taxon>
        <taxon>Dikarya</taxon>
        <taxon>Ascomycota</taxon>
        <taxon>Saccharomycotina</taxon>
        <taxon>Pichiomycetes</taxon>
        <taxon>Debaryomycetaceae</taxon>
        <taxon>Candida/Lodderomyces clade</taxon>
        <taxon>Candida</taxon>
    </lineage>
</organism>
<evidence type="ECO:0000313" key="34">
    <source>
        <dbReference type="Proteomes" id="UP000011777"/>
    </source>
</evidence>
<evidence type="ECO:0000256" key="17">
    <source>
        <dbReference type="ARBA" id="ARBA00022824"/>
    </source>
</evidence>
<dbReference type="eggNOG" id="KOG0026">
    <property type="taxonomic scope" value="Eukaryota"/>
</dbReference>
<reference evidence="33 34" key="1">
    <citation type="submission" date="2013-02" db="EMBL/GenBank/DDBJ databases">
        <title>Genome sequence of Candida maltosa Xu316, a potential industrial strain for xylitol and ethanol production.</title>
        <authorList>
            <person name="Yu J."/>
            <person name="Wang Q."/>
            <person name="Geng X."/>
            <person name="Bao W."/>
            <person name="He P."/>
            <person name="Cai J."/>
        </authorList>
    </citation>
    <scope>NUCLEOTIDE SEQUENCE [LARGE SCALE GENOMIC DNA]</scope>
    <source>
        <strain evidence="34">Xu316</strain>
    </source>
</reference>
<dbReference type="Gene3D" id="3.40.720.10">
    <property type="entry name" value="Alkaline Phosphatase, subunit A"/>
    <property type="match status" value="1"/>
</dbReference>
<dbReference type="InterPro" id="IPR006221">
    <property type="entry name" value="TrpG/PapA_dom"/>
</dbReference>
<dbReference type="InterPro" id="IPR011060">
    <property type="entry name" value="RibuloseP-bd_barrel"/>
</dbReference>
<protein>
    <recommendedName>
        <fullName evidence="11">GPI ethanolamine phosphate transferase 1</fullName>
        <ecNumber evidence="9">4.1.1.48</ecNumber>
        <ecNumber evidence="8">4.1.3.27</ecNumber>
    </recommendedName>
    <alternativeName>
        <fullName evidence="10">Multifunctional tryptophan biosynthesis protein</fullName>
    </alternativeName>
</protein>
<evidence type="ECO:0000259" key="30">
    <source>
        <dbReference type="Pfam" id="PF00117"/>
    </source>
</evidence>
<evidence type="ECO:0000313" key="33">
    <source>
        <dbReference type="EMBL" id="EMG49491.1"/>
    </source>
</evidence>
<evidence type="ECO:0000259" key="32">
    <source>
        <dbReference type="Pfam" id="PF04987"/>
    </source>
</evidence>
<feature type="transmembrane region" description="Helical" evidence="29">
    <location>
        <begin position="565"/>
        <end position="583"/>
    </location>
</feature>
<comment type="subcellular location">
    <subcellularLocation>
        <location evidence="2">Endoplasmic reticulum membrane</location>
        <topology evidence="2">Multi-pass membrane protein</topology>
    </subcellularLocation>
</comment>
<evidence type="ECO:0000256" key="18">
    <source>
        <dbReference type="ARBA" id="ARBA00022962"/>
    </source>
</evidence>
<dbReference type="GO" id="GO:0004049">
    <property type="term" value="F:anthranilate synthase activity"/>
    <property type="evidence" value="ECO:0007669"/>
    <property type="project" value="UniProtKB-EC"/>
</dbReference>
<evidence type="ECO:0000256" key="27">
    <source>
        <dbReference type="ARBA" id="ARBA00047683"/>
    </source>
</evidence>
<evidence type="ECO:0000256" key="25">
    <source>
        <dbReference type="ARBA" id="ARBA00023316"/>
    </source>
</evidence>
<dbReference type="InterPro" id="IPR001468">
    <property type="entry name" value="Indole-3-GlycerolPSynthase_CS"/>
</dbReference>
<dbReference type="InterPro" id="IPR002591">
    <property type="entry name" value="Phosphodiest/P_Trfase"/>
</dbReference>
<dbReference type="PANTHER" id="PTHR12250">
    <property type="entry name" value="PHOSPHATIDYLINOSITOL GLYCAN, CLASS N"/>
    <property type="match status" value="1"/>
</dbReference>
<feature type="coiled-coil region" evidence="28">
    <location>
        <begin position="420"/>
        <end position="454"/>
    </location>
</feature>
<proteinExistence type="inferred from homology"/>
<evidence type="ECO:0000256" key="13">
    <source>
        <dbReference type="ARBA" id="ARBA00022605"/>
    </source>
</evidence>
<evidence type="ECO:0000259" key="31">
    <source>
        <dbReference type="Pfam" id="PF00218"/>
    </source>
</evidence>
<feature type="transmembrane region" description="Helical" evidence="29">
    <location>
        <begin position="712"/>
        <end position="731"/>
    </location>
</feature>
<comment type="catalytic activity">
    <reaction evidence="27">
        <text>chorismate + L-glutamine = anthranilate + pyruvate + L-glutamate + H(+)</text>
        <dbReference type="Rhea" id="RHEA:21732"/>
        <dbReference type="ChEBI" id="CHEBI:15361"/>
        <dbReference type="ChEBI" id="CHEBI:15378"/>
        <dbReference type="ChEBI" id="CHEBI:16567"/>
        <dbReference type="ChEBI" id="CHEBI:29748"/>
        <dbReference type="ChEBI" id="CHEBI:29985"/>
        <dbReference type="ChEBI" id="CHEBI:58359"/>
        <dbReference type="EC" id="4.1.3.27"/>
    </reaction>
</comment>
<keyword evidence="12" id="KW-0337">GPI-anchor biosynthesis</keyword>
<dbReference type="eggNOG" id="KOG2124">
    <property type="taxonomic scope" value="Eukaryota"/>
</dbReference>
<keyword evidence="21" id="KW-0057">Aromatic amino acid biosynthesis</keyword>
<dbReference type="GO" id="GO:0071555">
    <property type="term" value="P:cell wall organization"/>
    <property type="evidence" value="ECO:0007669"/>
    <property type="project" value="UniProtKB-KW"/>
</dbReference>
<dbReference type="GO" id="GO:0051377">
    <property type="term" value="F:mannose-ethanolamine phosphotransferase activity"/>
    <property type="evidence" value="ECO:0007669"/>
    <property type="project" value="InterPro"/>
</dbReference>
<evidence type="ECO:0000256" key="4">
    <source>
        <dbReference type="ARBA" id="ARBA00004696"/>
    </source>
</evidence>
<evidence type="ECO:0000256" key="1">
    <source>
        <dbReference type="ARBA" id="ARBA00001633"/>
    </source>
</evidence>
<evidence type="ECO:0000256" key="24">
    <source>
        <dbReference type="ARBA" id="ARBA00023268"/>
    </source>
</evidence>
<dbReference type="InterPro" id="IPR013785">
    <property type="entry name" value="Aldolase_TIM"/>
</dbReference>
<comment type="caution">
    <text evidence="33">The sequence shown here is derived from an EMBL/GenBank/DDBJ whole genome shotgun (WGS) entry which is preliminary data.</text>
</comment>
<feature type="transmembrane region" description="Helical" evidence="29">
    <location>
        <begin position="625"/>
        <end position="643"/>
    </location>
</feature>
<dbReference type="GO" id="GO:0004425">
    <property type="term" value="F:indole-3-glycerol-phosphate synthase activity"/>
    <property type="evidence" value="ECO:0007669"/>
    <property type="project" value="UniProtKB-EC"/>
</dbReference>
<dbReference type="eggNOG" id="KOG4201">
    <property type="taxonomic scope" value="Eukaryota"/>
</dbReference>
<evidence type="ECO:0000256" key="9">
    <source>
        <dbReference type="ARBA" id="ARBA00012362"/>
    </source>
</evidence>
<evidence type="ECO:0000256" key="19">
    <source>
        <dbReference type="ARBA" id="ARBA00022989"/>
    </source>
</evidence>
<feature type="transmembrane region" description="Helical" evidence="29">
    <location>
        <begin position="589"/>
        <end position="613"/>
    </location>
</feature>
<evidence type="ECO:0000256" key="7">
    <source>
        <dbReference type="ARBA" id="ARBA00011743"/>
    </source>
</evidence>
<dbReference type="SUPFAM" id="SSF53649">
    <property type="entry name" value="Alkaline phosphatase-like"/>
    <property type="match status" value="1"/>
</dbReference>
<keyword evidence="24" id="KW-0511">Multifunctional enzyme</keyword>
<evidence type="ECO:0000256" key="12">
    <source>
        <dbReference type="ARBA" id="ARBA00022502"/>
    </source>
</evidence>
<dbReference type="OrthoDB" id="2748310at2759"/>
<dbReference type="FunFam" id="3.40.720.10:FF:000015">
    <property type="entry name" value="GPI ethanolamine phosphate transferase 1"/>
    <property type="match status" value="1"/>
</dbReference>
<comment type="pathway">
    <text evidence="3">Glycolipid biosynthesis; glycosylphosphatidylinositol-anchor biosynthesis.</text>
</comment>
<keyword evidence="20 29" id="KW-0472">Membrane</keyword>
<dbReference type="EC" id="4.1.1.48" evidence="9"/>
<keyword evidence="22" id="KW-0325">Glycoprotein</keyword>
<evidence type="ECO:0000256" key="16">
    <source>
        <dbReference type="ARBA" id="ARBA00022822"/>
    </source>
</evidence>
<keyword evidence="23" id="KW-0456">Lyase</keyword>
<keyword evidence="18" id="KW-0315">Glutamine amidotransferase</keyword>
<dbReference type="HOGENOM" id="CLU_249968_0_0_1"/>
<dbReference type="EMBL" id="AOGT01000645">
    <property type="protein sequence ID" value="EMG49491.1"/>
    <property type="molecule type" value="Genomic_DNA"/>
</dbReference>
<dbReference type="STRING" id="1245528.M3ISF0"/>
<dbReference type="UniPathway" id="UPA00035">
    <property type="reaction ID" value="UER00040"/>
</dbReference>
<feature type="transmembrane region" description="Helical" evidence="29">
    <location>
        <begin position="7"/>
        <end position="29"/>
    </location>
</feature>
<dbReference type="PROSITE" id="PS51273">
    <property type="entry name" value="GATASE_TYPE_1"/>
    <property type="match status" value="1"/>
</dbReference>
<dbReference type="UniPathway" id="UPA00196"/>
<evidence type="ECO:0000256" key="21">
    <source>
        <dbReference type="ARBA" id="ARBA00023141"/>
    </source>
</evidence>
<name>M3ISF0_CANMX</name>
<dbReference type="Pfam" id="PF00117">
    <property type="entry name" value="GATase"/>
    <property type="match status" value="1"/>
</dbReference>